<dbReference type="InterPro" id="IPR056002">
    <property type="entry name" value="DUF7580"/>
</dbReference>
<evidence type="ECO:0000259" key="2">
    <source>
        <dbReference type="Pfam" id="PF24476"/>
    </source>
</evidence>
<dbReference type="OrthoDB" id="20872at2759"/>
<reference evidence="3" key="1">
    <citation type="submission" date="2020-02" db="EMBL/GenBank/DDBJ databases">
        <authorList>
            <person name="Palmer J.M."/>
        </authorList>
    </citation>
    <scope>NUCLEOTIDE SEQUENCE</scope>
    <source>
        <strain evidence="3">EPUS1.4</strain>
        <tissue evidence="3">Thallus</tissue>
    </source>
</reference>
<dbReference type="PANTHER" id="PTHR35186:SF4">
    <property type="entry name" value="PRION-INHIBITION AND PROPAGATION HELO DOMAIN-CONTAINING PROTEIN"/>
    <property type="match status" value="1"/>
</dbReference>
<comment type="caution">
    <text evidence="3">The sequence shown here is derived from an EMBL/GenBank/DDBJ whole genome shotgun (WGS) entry which is preliminary data.</text>
</comment>
<feature type="compositionally biased region" description="Basic and acidic residues" evidence="1">
    <location>
        <begin position="229"/>
        <end position="239"/>
    </location>
</feature>
<organism evidence="3 4">
    <name type="scientific">Endocarpon pusillum</name>
    <dbReference type="NCBI Taxonomy" id="364733"/>
    <lineage>
        <taxon>Eukaryota</taxon>
        <taxon>Fungi</taxon>
        <taxon>Dikarya</taxon>
        <taxon>Ascomycota</taxon>
        <taxon>Pezizomycotina</taxon>
        <taxon>Eurotiomycetes</taxon>
        <taxon>Chaetothyriomycetidae</taxon>
        <taxon>Verrucariales</taxon>
        <taxon>Verrucariaceae</taxon>
        <taxon>Endocarpon</taxon>
    </lineage>
</organism>
<feature type="compositionally biased region" description="Polar residues" evidence="1">
    <location>
        <begin position="240"/>
        <end position="257"/>
    </location>
</feature>
<accession>A0A8H7ALY6</accession>
<gene>
    <name evidence="3" type="ORF">GJ744_006328</name>
</gene>
<dbReference type="PANTHER" id="PTHR35186">
    <property type="entry name" value="ANK_REP_REGION DOMAIN-CONTAINING PROTEIN"/>
    <property type="match status" value="1"/>
</dbReference>
<feature type="compositionally biased region" description="Basic and acidic residues" evidence="1">
    <location>
        <begin position="196"/>
        <end position="211"/>
    </location>
</feature>
<dbReference type="Pfam" id="PF24476">
    <property type="entry name" value="DUF7580"/>
    <property type="match status" value="1"/>
</dbReference>
<dbReference type="Proteomes" id="UP000606974">
    <property type="component" value="Unassembled WGS sequence"/>
</dbReference>
<dbReference type="AlphaFoldDB" id="A0A8H7ALY6"/>
<proteinExistence type="predicted"/>
<name>A0A8H7ALY6_9EURO</name>
<feature type="region of interest" description="Disordered" evidence="1">
    <location>
        <begin position="152"/>
        <end position="175"/>
    </location>
</feature>
<feature type="region of interest" description="Disordered" evidence="1">
    <location>
        <begin position="188"/>
        <end position="260"/>
    </location>
</feature>
<feature type="domain" description="DUF7580" evidence="2">
    <location>
        <begin position="264"/>
        <end position="506"/>
    </location>
</feature>
<keyword evidence="4" id="KW-1185">Reference proteome</keyword>
<evidence type="ECO:0000256" key="1">
    <source>
        <dbReference type="SAM" id="MobiDB-lite"/>
    </source>
</evidence>
<evidence type="ECO:0000313" key="4">
    <source>
        <dbReference type="Proteomes" id="UP000606974"/>
    </source>
</evidence>
<sequence length="523" mass="58294">MQDLRRMTDDLGRLIDQIRTLRHNIYCQPEQRYRGCRSGRLENLRAAGKIAQALASALDTACERHPQHQALLCLDPDLEGPPSLVRFRLQYHTNHLIGNADSDKHPWIDVEFSLLDGPIESRPHRWNEKAPLRLSTTNAQTRETPVLVSSNVAPGAAPVTRRRLKKQPEHTKHSLGNIFRKILVVQSANGSSSSRHPKDLGRLSHVSERSHQIRQGPSRQADEPSDNNKNNKNDRKRLSDSTQAATSYLSPTESPPESVNVIGKDFCARVQSFRSSTDRQNPSIHIGNLRALDTVLAASISHASSLQALSKPASTLTNILNNIRHQQGSDTEPSPAPYHKRLLWAKQLSRSVLLFHNSPWLPRSFSSKSIYLRETPGERHITSDGMYVEKSFGDTDGRNAHPPSARQFVSNPYLFGLGVLLLELGFEASCELLSTPEDEAQANGTLGNLEFFTATRLTAIASQTLGMKYASIAKKCLQCDFGCGNDLKDPVLQEAVYRQVYCQLEEMEQGLREILGMVETPAP</sequence>
<evidence type="ECO:0000313" key="3">
    <source>
        <dbReference type="EMBL" id="KAF7510482.1"/>
    </source>
</evidence>
<dbReference type="EMBL" id="JAACFV010000029">
    <property type="protein sequence ID" value="KAF7510482.1"/>
    <property type="molecule type" value="Genomic_DNA"/>
</dbReference>
<protein>
    <recommendedName>
        <fullName evidence="2">DUF7580 domain-containing protein</fullName>
    </recommendedName>
</protein>